<proteinExistence type="predicted"/>
<evidence type="ECO:0000313" key="1">
    <source>
        <dbReference type="EMBL" id="KAI0507727.1"/>
    </source>
</evidence>
<sequence length="51" mass="6105">MVIQSIHSIYYSNKHKREEVSVAKPSVFQQVRYYANLAQLYQIYNGEISYF</sequence>
<evidence type="ECO:0000313" key="2">
    <source>
        <dbReference type="Proteomes" id="UP000829196"/>
    </source>
</evidence>
<dbReference type="Proteomes" id="UP000829196">
    <property type="component" value="Unassembled WGS sequence"/>
</dbReference>
<organism evidence="1 2">
    <name type="scientific">Dendrobium nobile</name>
    <name type="common">Orchid</name>
    <dbReference type="NCBI Taxonomy" id="94219"/>
    <lineage>
        <taxon>Eukaryota</taxon>
        <taxon>Viridiplantae</taxon>
        <taxon>Streptophyta</taxon>
        <taxon>Embryophyta</taxon>
        <taxon>Tracheophyta</taxon>
        <taxon>Spermatophyta</taxon>
        <taxon>Magnoliopsida</taxon>
        <taxon>Liliopsida</taxon>
        <taxon>Asparagales</taxon>
        <taxon>Orchidaceae</taxon>
        <taxon>Epidendroideae</taxon>
        <taxon>Malaxideae</taxon>
        <taxon>Dendrobiinae</taxon>
        <taxon>Dendrobium</taxon>
    </lineage>
</organism>
<dbReference type="AlphaFoldDB" id="A0A8T3B8K8"/>
<protein>
    <submittedName>
        <fullName evidence="1">Uncharacterized protein</fullName>
    </submittedName>
</protein>
<comment type="caution">
    <text evidence="1">The sequence shown here is derived from an EMBL/GenBank/DDBJ whole genome shotgun (WGS) entry which is preliminary data.</text>
</comment>
<keyword evidence="2" id="KW-1185">Reference proteome</keyword>
<dbReference type="EMBL" id="JAGYWB010000010">
    <property type="protein sequence ID" value="KAI0507727.1"/>
    <property type="molecule type" value="Genomic_DNA"/>
</dbReference>
<name>A0A8T3B8K8_DENNO</name>
<reference evidence="1" key="1">
    <citation type="journal article" date="2022" name="Front. Genet.">
        <title>Chromosome-Scale Assembly of the Dendrobium nobile Genome Provides Insights Into the Molecular Mechanism of the Biosynthesis of the Medicinal Active Ingredient of Dendrobium.</title>
        <authorList>
            <person name="Xu Q."/>
            <person name="Niu S.-C."/>
            <person name="Li K.-L."/>
            <person name="Zheng P.-J."/>
            <person name="Zhang X.-J."/>
            <person name="Jia Y."/>
            <person name="Liu Y."/>
            <person name="Niu Y.-X."/>
            <person name="Yu L.-H."/>
            <person name="Chen D.-F."/>
            <person name="Zhang G.-Q."/>
        </authorList>
    </citation>
    <scope>NUCLEOTIDE SEQUENCE</scope>
    <source>
        <tissue evidence="1">Leaf</tissue>
    </source>
</reference>
<accession>A0A8T3B8K8</accession>
<gene>
    <name evidence="1" type="ORF">KFK09_013855</name>
</gene>